<dbReference type="Proteomes" id="UP001176961">
    <property type="component" value="Unassembled WGS sequence"/>
</dbReference>
<gene>
    <name evidence="2" type="ORF">CYNAS_LOCUS11854</name>
</gene>
<organism evidence="2 3">
    <name type="scientific">Cylicocyclus nassatus</name>
    <name type="common">Nematode worm</name>
    <dbReference type="NCBI Taxonomy" id="53992"/>
    <lineage>
        <taxon>Eukaryota</taxon>
        <taxon>Metazoa</taxon>
        <taxon>Ecdysozoa</taxon>
        <taxon>Nematoda</taxon>
        <taxon>Chromadorea</taxon>
        <taxon>Rhabditida</taxon>
        <taxon>Rhabditina</taxon>
        <taxon>Rhabditomorpha</taxon>
        <taxon>Strongyloidea</taxon>
        <taxon>Strongylidae</taxon>
        <taxon>Cylicocyclus</taxon>
    </lineage>
</organism>
<dbReference type="EMBL" id="CATQJL010000223">
    <property type="protein sequence ID" value="CAJ0599871.1"/>
    <property type="molecule type" value="Genomic_DNA"/>
</dbReference>
<reference evidence="2" key="1">
    <citation type="submission" date="2023-07" db="EMBL/GenBank/DDBJ databases">
        <authorList>
            <consortium name="CYATHOMIX"/>
        </authorList>
    </citation>
    <scope>NUCLEOTIDE SEQUENCE</scope>
    <source>
        <strain evidence="2">N/A</strain>
    </source>
</reference>
<feature type="chain" id="PRO_5041343134" description="Secreted protein" evidence="1">
    <location>
        <begin position="19"/>
        <end position="103"/>
    </location>
</feature>
<keyword evidence="1" id="KW-0732">Signal</keyword>
<evidence type="ECO:0000313" key="2">
    <source>
        <dbReference type="EMBL" id="CAJ0599871.1"/>
    </source>
</evidence>
<protein>
    <recommendedName>
        <fullName evidence="4">Secreted protein</fullName>
    </recommendedName>
</protein>
<evidence type="ECO:0000256" key="1">
    <source>
        <dbReference type="SAM" id="SignalP"/>
    </source>
</evidence>
<feature type="signal peptide" evidence="1">
    <location>
        <begin position="1"/>
        <end position="18"/>
    </location>
</feature>
<proteinExistence type="predicted"/>
<comment type="caution">
    <text evidence="2">The sequence shown here is derived from an EMBL/GenBank/DDBJ whole genome shotgun (WGS) entry which is preliminary data.</text>
</comment>
<evidence type="ECO:0008006" key="4">
    <source>
        <dbReference type="Google" id="ProtNLM"/>
    </source>
</evidence>
<accession>A0AA36M6G6</accession>
<sequence length="103" mass="12462">MKLPSAFLLLSIAVTIHGYHYEYRIWCMEACRHYRTQPDWTQKINIEKIAKIDCYPIGYAKTVLHIETFCQFFYSTRRSNPGYIQFLEKVTWQQWCRQQGCEK</sequence>
<evidence type="ECO:0000313" key="3">
    <source>
        <dbReference type="Proteomes" id="UP001176961"/>
    </source>
</evidence>
<name>A0AA36M6G6_CYLNA</name>
<dbReference type="AlphaFoldDB" id="A0AA36M6G6"/>
<keyword evidence="3" id="KW-1185">Reference proteome</keyword>